<evidence type="ECO:0000256" key="2">
    <source>
        <dbReference type="ARBA" id="ARBA00009142"/>
    </source>
</evidence>
<accession>A0A9D2LKM3</accession>
<dbReference type="AlphaFoldDB" id="A0A9D2LKM3"/>
<evidence type="ECO:0000256" key="7">
    <source>
        <dbReference type="ARBA" id="ARBA00023136"/>
    </source>
</evidence>
<keyword evidence="4 8" id="KW-1003">Cell membrane</keyword>
<feature type="transmembrane region" description="Helical" evidence="8">
    <location>
        <begin position="67"/>
        <end position="90"/>
    </location>
</feature>
<sequence length="246" mass="26907">MDLGMVLYCFVSVCLAFVIKGLVGFGDPLVSTPLLSVVLPNSVITPGLMPVSLLLNGQMVWKNRAHFSARVVLPIAAFVLLGIIPGTLLLRYGSPAKLKLLLGLVIIGLGIEMLTRRPGAQGKPNAVIRSIVSFLSGITAGLFGIDLLFLAYLERVTQKREEFRSNVCFVFLLECLFRGILYLWNGMFTSESLVLCAVALPAAFLGMWFGALLDRKISDRLAHRFIIYVFILGGVSNTIYALLQII</sequence>
<evidence type="ECO:0000313" key="10">
    <source>
        <dbReference type="Proteomes" id="UP000823824"/>
    </source>
</evidence>
<feature type="transmembrane region" description="Helical" evidence="8">
    <location>
        <begin position="7"/>
        <end position="25"/>
    </location>
</feature>
<evidence type="ECO:0000256" key="3">
    <source>
        <dbReference type="ARBA" id="ARBA00022448"/>
    </source>
</evidence>
<dbReference type="GO" id="GO:0005886">
    <property type="term" value="C:plasma membrane"/>
    <property type="evidence" value="ECO:0007669"/>
    <property type="project" value="UniProtKB-SubCell"/>
</dbReference>
<evidence type="ECO:0000256" key="8">
    <source>
        <dbReference type="RuleBase" id="RU363041"/>
    </source>
</evidence>
<keyword evidence="6 8" id="KW-1133">Transmembrane helix</keyword>
<evidence type="ECO:0000256" key="5">
    <source>
        <dbReference type="ARBA" id="ARBA00022692"/>
    </source>
</evidence>
<gene>
    <name evidence="9" type="ORF">H9787_11215</name>
</gene>
<dbReference type="PANTHER" id="PTHR30269:SF38">
    <property type="entry name" value="SULFITE EXPORTER TAUE_SAFE"/>
    <property type="match status" value="1"/>
</dbReference>
<feature type="transmembrane region" description="Helical" evidence="8">
    <location>
        <begin position="225"/>
        <end position="243"/>
    </location>
</feature>
<evidence type="ECO:0000256" key="4">
    <source>
        <dbReference type="ARBA" id="ARBA00022475"/>
    </source>
</evidence>
<dbReference type="Proteomes" id="UP000823824">
    <property type="component" value="Unassembled WGS sequence"/>
</dbReference>
<dbReference type="PANTHER" id="PTHR30269">
    <property type="entry name" value="TRANSMEMBRANE PROTEIN YFCA"/>
    <property type="match status" value="1"/>
</dbReference>
<comment type="similarity">
    <text evidence="2 8">Belongs to the 4-toluene sulfonate uptake permease (TSUP) (TC 2.A.102) family.</text>
</comment>
<proteinExistence type="inferred from homology"/>
<keyword evidence="7 8" id="KW-0472">Membrane</keyword>
<protein>
    <recommendedName>
        <fullName evidence="8">Probable membrane transporter protein</fullName>
    </recommendedName>
</protein>
<dbReference type="Pfam" id="PF01925">
    <property type="entry name" value="TauE"/>
    <property type="match status" value="1"/>
</dbReference>
<keyword evidence="5 8" id="KW-0812">Transmembrane</keyword>
<feature type="transmembrane region" description="Helical" evidence="8">
    <location>
        <begin position="37"/>
        <end position="55"/>
    </location>
</feature>
<feature type="transmembrane region" description="Helical" evidence="8">
    <location>
        <begin position="126"/>
        <end position="151"/>
    </location>
</feature>
<comment type="subcellular location">
    <subcellularLocation>
        <location evidence="1 8">Cell membrane</location>
        <topology evidence="1 8">Multi-pass membrane protein</topology>
    </subcellularLocation>
</comment>
<evidence type="ECO:0000313" key="9">
    <source>
        <dbReference type="EMBL" id="HJB14261.1"/>
    </source>
</evidence>
<keyword evidence="3" id="KW-0813">Transport</keyword>
<reference evidence="9" key="1">
    <citation type="journal article" date="2021" name="PeerJ">
        <title>Extensive microbial diversity within the chicken gut microbiome revealed by metagenomics and culture.</title>
        <authorList>
            <person name="Gilroy R."/>
            <person name="Ravi A."/>
            <person name="Getino M."/>
            <person name="Pursley I."/>
            <person name="Horton D.L."/>
            <person name="Alikhan N.F."/>
            <person name="Baker D."/>
            <person name="Gharbi K."/>
            <person name="Hall N."/>
            <person name="Watson M."/>
            <person name="Adriaenssens E.M."/>
            <person name="Foster-Nyarko E."/>
            <person name="Jarju S."/>
            <person name="Secka A."/>
            <person name="Antonio M."/>
            <person name="Oren A."/>
            <person name="Chaudhuri R.R."/>
            <person name="La Ragione R."/>
            <person name="Hildebrand F."/>
            <person name="Pallen M.J."/>
        </authorList>
    </citation>
    <scope>NUCLEOTIDE SEQUENCE</scope>
    <source>
        <strain evidence="9">ChiBcec18-1249</strain>
    </source>
</reference>
<feature type="transmembrane region" description="Helical" evidence="8">
    <location>
        <begin position="193"/>
        <end position="213"/>
    </location>
</feature>
<feature type="transmembrane region" description="Helical" evidence="8">
    <location>
        <begin position="96"/>
        <end position="114"/>
    </location>
</feature>
<dbReference type="EMBL" id="DWZJ01000101">
    <property type="protein sequence ID" value="HJB14261.1"/>
    <property type="molecule type" value="Genomic_DNA"/>
</dbReference>
<evidence type="ECO:0000256" key="1">
    <source>
        <dbReference type="ARBA" id="ARBA00004651"/>
    </source>
</evidence>
<comment type="caution">
    <text evidence="9">The sequence shown here is derived from an EMBL/GenBank/DDBJ whole genome shotgun (WGS) entry which is preliminary data.</text>
</comment>
<dbReference type="InterPro" id="IPR002781">
    <property type="entry name" value="TM_pro_TauE-like"/>
</dbReference>
<reference evidence="9" key="2">
    <citation type="submission" date="2021-04" db="EMBL/GenBank/DDBJ databases">
        <authorList>
            <person name="Gilroy R."/>
        </authorList>
    </citation>
    <scope>NUCLEOTIDE SEQUENCE</scope>
    <source>
        <strain evidence="9">ChiBcec18-1249</strain>
    </source>
</reference>
<feature type="transmembrane region" description="Helical" evidence="8">
    <location>
        <begin position="163"/>
        <end position="181"/>
    </location>
</feature>
<dbReference type="InterPro" id="IPR052017">
    <property type="entry name" value="TSUP"/>
</dbReference>
<evidence type="ECO:0000256" key="6">
    <source>
        <dbReference type="ARBA" id="ARBA00022989"/>
    </source>
</evidence>
<organism evidence="9 10">
    <name type="scientific">Candidatus Oscillibacter excrementigallinarum</name>
    <dbReference type="NCBI Taxonomy" id="2838716"/>
    <lineage>
        <taxon>Bacteria</taxon>
        <taxon>Bacillati</taxon>
        <taxon>Bacillota</taxon>
        <taxon>Clostridia</taxon>
        <taxon>Eubacteriales</taxon>
        <taxon>Oscillospiraceae</taxon>
        <taxon>Oscillibacter</taxon>
    </lineage>
</organism>
<name>A0A9D2LKM3_9FIRM</name>